<dbReference type="Gene3D" id="3.60.110.10">
    <property type="entry name" value="Carbon-nitrogen hydrolase"/>
    <property type="match status" value="1"/>
</dbReference>
<name>N0E2U2_9MICO</name>
<proteinExistence type="inferred from homology"/>
<organism evidence="3 4">
    <name type="scientific">Phycicoccus elongatus Lp2</name>
    <dbReference type="NCBI Taxonomy" id="1193181"/>
    <lineage>
        <taxon>Bacteria</taxon>
        <taxon>Bacillati</taxon>
        <taxon>Actinomycetota</taxon>
        <taxon>Actinomycetes</taxon>
        <taxon>Micrococcales</taxon>
        <taxon>Intrasporangiaceae</taxon>
        <taxon>Phycicoccus</taxon>
    </lineage>
</organism>
<feature type="domain" description="CN hydrolase" evidence="2">
    <location>
        <begin position="4"/>
        <end position="257"/>
    </location>
</feature>
<dbReference type="Pfam" id="PF00795">
    <property type="entry name" value="CN_hydrolase"/>
    <property type="match status" value="1"/>
</dbReference>
<keyword evidence="4" id="KW-1185">Reference proteome</keyword>
<dbReference type="PANTHER" id="PTHR23088">
    <property type="entry name" value="NITRILASE-RELATED"/>
    <property type="match status" value="1"/>
</dbReference>
<dbReference type="GO" id="GO:0016787">
    <property type="term" value="F:hydrolase activity"/>
    <property type="evidence" value="ECO:0007669"/>
    <property type="project" value="UniProtKB-KW"/>
</dbReference>
<dbReference type="InterPro" id="IPR036526">
    <property type="entry name" value="C-N_Hydrolase_sf"/>
</dbReference>
<evidence type="ECO:0000259" key="2">
    <source>
        <dbReference type="PROSITE" id="PS50263"/>
    </source>
</evidence>
<dbReference type="PROSITE" id="PS01227">
    <property type="entry name" value="UPF0012"/>
    <property type="match status" value="1"/>
</dbReference>
<reference evidence="3 4" key="1">
    <citation type="journal article" date="2013" name="ISME J.">
        <title>A metabolic model for members of the genus Tetrasphaera involved in enhanced biological phosphorus removal.</title>
        <authorList>
            <person name="Kristiansen R."/>
            <person name="Nguyen H.T.T."/>
            <person name="Saunders A.M."/>
            <person name="Nielsen J.L."/>
            <person name="Wimmer R."/>
            <person name="Le V.Q."/>
            <person name="McIlroy S.J."/>
            <person name="Petrovski S."/>
            <person name="Seviour R.J."/>
            <person name="Calteau A."/>
            <person name="Nielsen K.L."/>
            <person name="Nielsen P.H."/>
        </authorList>
    </citation>
    <scope>NUCLEOTIDE SEQUENCE [LARGE SCALE GENOMIC DNA]</scope>
    <source>
        <strain evidence="3 4">Lp2</strain>
    </source>
</reference>
<comment type="similarity">
    <text evidence="1">Belongs to the carbon-nitrogen hydrolase superfamily. NIT1/NIT2 family.</text>
</comment>
<accession>N0E2U2</accession>
<dbReference type="Proteomes" id="UP000013167">
    <property type="component" value="Unassembled WGS sequence"/>
</dbReference>
<dbReference type="eggNOG" id="COG0388">
    <property type="taxonomic scope" value="Bacteria"/>
</dbReference>
<dbReference type="CDD" id="cd07583">
    <property type="entry name" value="nitrilase_5"/>
    <property type="match status" value="1"/>
</dbReference>
<dbReference type="SUPFAM" id="SSF56317">
    <property type="entry name" value="Carbon-nitrogen hydrolase"/>
    <property type="match status" value="1"/>
</dbReference>
<dbReference type="PANTHER" id="PTHR23088:SF27">
    <property type="entry name" value="DEAMINATED GLUTATHIONE AMIDASE"/>
    <property type="match status" value="1"/>
</dbReference>
<gene>
    <name evidence="3" type="ORF">BN10_50007</name>
</gene>
<protein>
    <submittedName>
        <fullName evidence="3">Putative hydrolase</fullName>
    </submittedName>
</protein>
<dbReference type="HOGENOM" id="CLU_030130_3_1_11"/>
<comment type="caution">
    <text evidence="3">The sequence shown here is derived from an EMBL/GenBank/DDBJ whole genome shotgun (WGS) entry which is preliminary data.</text>
</comment>
<evidence type="ECO:0000256" key="1">
    <source>
        <dbReference type="ARBA" id="ARBA00010613"/>
    </source>
</evidence>
<dbReference type="InterPro" id="IPR003010">
    <property type="entry name" value="C-N_Hydrolase"/>
</dbReference>
<keyword evidence="3" id="KW-0378">Hydrolase</keyword>
<dbReference type="InterPro" id="IPR001110">
    <property type="entry name" value="UPF0012_CS"/>
</dbReference>
<dbReference type="EMBL" id="CAIZ01000119">
    <property type="protein sequence ID" value="CCH70050.1"/>
    <property type="molecule type" value="Genomic_DNA"/>
</dbReference>
<dbReference type="PROSITE" id="PS50263">
    <property type="entry name" value="CN_HYDROLASE"/>
    <property type="match status" value="1"/>
</dbReference>
<evidence type="ECO:0000313" key="4">
    <source>
        <dbReference type="Proteomes" id="UP000013167"/>
    </source>
</evidence>
<dbReference type="OrthoDB" id="9811121at2"/>
<dbReference type="STRING" id="1193181.BN10_50007"/>
<sequence length="275" mass="29069">MATFTVAAIQVAYDDVESIADRITRVSDLVRAAAAEHAGLDLIVLPELWAPTGFDYERWKSAAEPLGGPFTQTMSALATEIGVTLHAGSFVERLPEPGAEAKSLANTSLVLGADGQVLATYRKVHRFGFGSGEPKLMEAGRGRVVLPLPLQAGGSVMVGLATCYDLRFPELFRLLGEAGAEAFVVPAAWPLPRVAHWTLLGQARAIENQCAIIQVNTGGTHHNTVMGGNSQVVAAQGEVLGTIDGNGEAVLVATIDLAALADYRETFPVLADRRL</sequence>
<evidence type="ECO:0000313" key="3">
    <source>
        <dbReference type="EMBL" id="CCH70050.1"/>
    </source>
</evidence>
<dbReference type="AlphaFoldDB" id="N0E2U2"/>
<dbReference type="RefSeq" id="WP_010849153.1">
    <property type="nucleotide sequence ID" value="NZ_HF570956.1"/>
</dbReference>